<dbReference type="InterPro" id="IPR038282">
    <property type="entry name" value="DUF2267_sf"/>
</dbReference>
<dbReference type="InterPro" id="IPR018727">
    <property type="entry name" value="DUF2267"/>
</dbReference>
<organism evidence="1">
    <name type="scientific">Desulfobacca acetoxidans</name>
    <dbReference type="NCBI Taxonomy" id="60893"/>
    <lineage>
        <taxon>Bacteria</taxon>
        <taxon>Pseudomonadati</taxon>
        <taxon>Thermodesulfobacteriota</taxon>
        <taxon>Desulfobaccia</taxon>
        <taxon>Desulfobaccales</taxon>
        <taxon>Desulfobaccaceae</taxon>
        <taxon>Desulfobacca</taxon>
    </lineage>
</organism>
<dbReference type="EMBL" id="DTKJ01000059">
    <property type="protein sequence ID" value="HGZ12290.1"/>
    <property type="molecule type" value="Genomic_DNA"/>
</dbReference>
<evidence type="ECO:0000313" key="1">
    <source>
        <dbReference type="EMBL" id="HGZ12290.1"/>
    </source>
</evidence>
<proteinExistence type="predicted"/>
<dbReference type="Gene3D" id="1.10.490.110">
    <property type="entry name" value="Uncharacterized conserved protein DUF2267"/>
    <property type="match status" value="1"/>
</dbReference>
<protein>
    <submittedName>
        <fullName evidence="1">DUF2267 domain-containing protein</fullName>
    </submittedName>
</protein>
<sequence>MTMTGLDVFDRAVHKANDWLKDLMFELNTEDRHRAYLALRATLHALRDRLMPQEAVDLGAQLPMLIRGFYYEGWTPSGKPVKERRKEEFLAHIRQQFRSEDIDAETIARAVFKLLAHRISQGEVRDITGMLPKELADLWPHPPKRP</sequence>
<comment type="caution">
    <text evidence="1">The sequence shown here is derived from an EMBL/GenBank/DDBJ whole genome shotgun (WGS) entry which is preliminary data.</text>
</comment>
<gene>
    <name evidence="1" type="ORF">ENW48_08730</name>
</gene>
<accession>A0A7C5AMB7</accession>
<dbReference type="AlphaFoldDB" id="A0A7C5AMB7"/>
<reference evidence="1" key="1">
    <citation type="journal article" date="2020" name="mSystems">
        <title>Genome- and Community-Level Interaction Insights into Carbon Utilization and Element Cycling Functions of Hydrothermarchaeota in Hydrothermal Sediment.</title>
        <authorList>
            <person name="Zhou Z."/>
            <person name="Liu Y."/>
            <person name="Xu W."/>
            <person name="Pan J."/>
            <person name="Luo Z.H."/>
            <person name="Li M."/>
        </authorList>
    </citation>
    <scope>NUCLEOTIDE SEQUENCE [LARGE SCALE GENOMIC DNA]</scope>
    <source>
        <strain evidence="1">SpSt-853</strain>
    </source>
</reference>
<name>A0A7C5AMB7_9BACT</name>
<dbReference type="Pfam" id="PF10025">
    <property type="entry name" value="DUF2267"/>
    <property type="match status" value="1"/>
</dbReference>